<dbReference type="Proteomes" id="UP000003254">
    <property type="component" value="Unassembled WGS sequence"/>
</dbReference>
<gene>
    <name evidence="1" type="ORF">RUMLAC_01565</name>
</gene>
<reference evidence="1 2" key="1">
    <citation type="submission" date="2008-08" db="EMBL/GenBank/DDBJ databases">
        <title>Draft genome sequence of Ruminococcus lactaris ATCC 29176.</title>
        <authorList>
            <person name="Sudarsanam P."/>
            <person name="Ley R."/>
            <person name="Guruge J."/>
            <person name="Turnbaugh P.J."/>
            <person name="Mahowald M."/>
            <person name="Liep D."/>
            <person name="Gordon J."/>
        </authorList>
    </citation>
    <scope>NUCLEOTIDE SEQUENCE [LARGE SCALE GENOMIC DNA]</scope>
    <source>
        <strain evidence="1 2">ATCC 29176</strain>
    </source>
</reference>
<comment type="caution">
    <text evidence="1">The sequence shown here is derived from an EMBL/GenBank/DDBJ whole genome shotgun (WGS) entry which is preliminary data.</text>
</comment>
<organism evidence="1 2">
    <name type="scientific">[Ruminococcus] lactaris ATCC 29176</name>
    <dbReference type="NCBI Taxonomy" id="471875"/>
    <lineage>
        <taxon>Bacteria</taxon>
        <taxon>Bacillati</taxon>
        <taxon>Bacillota</taxon>
        <taxon>Clostridia</taxon>
        <taxon>Lachnospirales</taxon>
        <taxon>Lachnospiraceae</taxon>
        <taxon>Mediterraneibacter</taxon>
    </lineage>
</organism>
<sequence length="49" mass="5611">MLEKFLAYSLSVIEVATTPEMEEDAEKLIRDVKDRSQFLLVCSHNPVQS</sequence>
<protein>
    <submittedName>
        <fullName evidence="1">Uncharacterized protein</fullName>
    </submittedName>
</protein>
<accession>B5CQ20</accession>
<name>B5CQ20_9FIRM</name>
<dbReference type="EMBL" id="ABOU02000035">
    <property type="protein sequence ID" value="EDY32621.1"/>
    <property type="molecule type" value="Genomic_DNA"/>
</dbReference>
<dbReference type="HOGENOM" id="CLU_3140347_0_0_9"/>
<keyword evidence="2" id="KW-1185">Reference proteome</keyword>
<evidence type="ECO:0000313" key="2">
    <source>
        <dbReference type="Proteomes" id="UP000003254"/>
    </source>
</evidence>
<proteinExistence type="predicted"/>
<evidence type="ECO:0000313" key="1">
    <source>
        <dbReference type="EMBL" id="EDY32621.1"/>
    </source>
</evidence>
<dbReference type="AlphaFoldDB" id="B5CQ20"/>
<reference evidence="1 2" key="2">
    <citation type="submission" date="2008-08" db="EMBL/GenBank/DDBJ databases">
        <authorList>
            <person name="Fulton L."/>
            <person name="Clifton S."/>
            <person name="Fulton B."/>
            <person name="Xu J."/>
            <person name="Minx P."/>
            <person name="Pepin K.H."/>
            <person name="Johnson M."/>
            <person name="Bhonagiri V."/>
            <person name="Nash W.E."/>
            <person name="Mardis E.R."/>
            <person name="Wilson R.K."/>
        </authorList>
    </citation>
    <scope>NUCLEOTIDE SEQUENCE [LARGE SCALE GENOMIC DNA]</scope>
    <source>
        <strain evidence="1 2">ATCC 29176</strain>
    </source>
</reference>